<evidence type="ECO:0000256" key="2">
    <source>
        <dbReference type="ARBA" id="ARBA00022603"/>
    </source>
</evidence>
<gene>
    <name evidence="7" type="ORF">ACFSF0_17550</name>
</gene>
<dbReference type="Pfam" id="PF25371">
    <property type="entry name" value="DUF7884"/>
    <property type="match status" value="1"/>
</dbReference>
<evidence type="ECO:0000313" key="7">
    <source>
        <dbReference type="EMBL" id="MFD1712406.1"/>
    </source>
</evidence>
<organism evidence="7 8">
    <name type="scientific">Ottowia flava</name>
    <dbReference type="NCBI Taxonomy" id="2675430"/>
    <lineage>
        <taxon>Bacteria</taxon>
        <taxon>Pseudomonadati</taxon>
        <taxon>Pseudomonadota</taxon>
        <taxon>Betaproteobacteria</taxon>
        <taxon>Burkholderiales</taxon>
        <taxon>Comamonadaceae</taxon>
        <taxon>Ottowia</taxon>
    </lineage>
</organism>
<comment type="similarity">
    <text evidence="1">Belongs to the CFA/CMAS family.</text>
</comment>
<sequence>MRLSFSSASSDPDGSLLSPWALRLRQRFNLPLLVRWNGGKSLRLGEFEQPRVTVDVRDAAGAAALLSPSLDNLGQAYVEGHIDVTGTVQDVMDVAHRLAEAGSQMDTSGRWVRRIVHQLADASSHSKKVDRESIHYHYDVSNAFYAEWLDPAMVYSCAYFEHGDETLAEAQTRKIDHILTKLRIEPGQRLLDVGCGWGALVLRAAERFGARCVGITLSQNQADLANERVRAAGLQDRIEIRLQDYRDVKETFDRISSVGMFEHVGLKNLAGYFRILHDLLVPGGWALNHGITSSDPQNGETRHGGGRFIDRYVFPNGELPHIGTVLTTMQEGGLEAIDAENLRRHYARTLRCWSDAFEAKAAHLKTLVDNKTWRIWRMYLVGSQWAFENDDIALFQVLCHRAGQDATGLPWSRRWMYVGEPGRTNN</sequence>
<dbReference type="InterPro" id="IPR050723">
    <property type="entry name" value="CFA/CMAS"/>
</dbReference>
<evidence type="ECO:0000259" key="6">
    <source>
        <dbReference type="Pfam" id="PF25371"/>
    </source>
</evidence>
<dbReference type="PANTHER" id="PTHR43667">
    <property type="entry name" value="CYCLOPROPANE-FATTY-ACYL-PHOSPHOLIPID SYNTHASE"/>
    <property type="match status" value="1"/>
</dbReference>
<proteinExistence type="inferred from homology"/>
<evidence type="ECO:0000256" key="5">
    <source>
        <dbReference type="ARBA" id="ARBA00023098"/>
    </source>
</evidence>
<dbReference type="InterPro" id="IPR057206">
    <property type="entry name" value="DUF7884"/>
</dbReference>
<evidence type="ECO:0000256" key="4">
    <source>
        <dbReference type="ARBA" id="ARBA00022691"/>
    </source>
</evidence>
<evidence type="ECO:0000313" key="8">
    <source>
        <dbReference type="Proteomes" id="UP001597304"/>
    </source>
</evidence>
<accession>A0ABW4L050</accession>
<dbReference type="InterPro" id="IPR003333">
    <property type="entry name" value="CMAS"/>
</dbReference>
<keyword evidence="3 7" id="KW-0808">Transferase</keyword>
<dbReference type="EC" id="2.1.1.-" evidence="7"/>
<evidence type="ECO:0000256" key="3">
    <source>
        <dbReference type="ARBA" id="ARBA00022679"/>
    </source>
</evidence>
<keyword evidence="8" id="KW-1185">Reference proteome</keyword>
<keyword evidence="5" id="KW-0443">Lipid metabolism</keyword>
<comment type="caution">
    <text evidence="7">The sequence shown here is derived from an EMBL/GenBank/DDBJ whole genome shotgun (WGS) entry which is preliminary data.</text>
</comment>
<dbReference type="Proteomes" id="UP001597304">
    <property type="component" value="Unassembled WGS sequence"/>
</dbReference>
<dbReference type="PANTHER" id="PTHR43667:SF1">
    <property type="entry name" value="CYCLOPROPANE-FATTY-ACYL-PHOSPHOLIPID SYNTHASE"/>
    <property type="match status" value="1"/>
</dbReference>
<dbReference type="Gene3D" id="3.40.50.150">
    <property type="entry name" value="Vaccinia Virus protein VP39"/>
    <property type="match status" value="1"/>
</dbReference>
<protein>
    <submittedName>
        <fullName evidence="7">Class I SAM-dependent methyltransferase</fullName>
        <ecNumber evidence="7">2.1.1.-</ecNumber>
    </submittedName>
</protein>
<dbReference type="InterPro" id="IPR029063">
    <property type="entry name" value="SAM-dependent_MTases_sf"/>
</dbReference>
<dbReference type="CDD" id="cd02440">
    <property type="entry name" value="AdoMet_MTases"/>
    <property type="match status" value="1"/>
</dbReference>
<dbReference type="GO" id="GO:0032259">
    <property type="term" value="P:methylation"/>
    <property type="evidence" value="ECO:0007669"/>
    <property type="project" value="UniProtKB-KW"/>
</dbReference>
<dbReference type="EMBL" id="JBHUEJ010000044">
    <property type="protein sequence ID" value="MFD1712406.1"/>
    <property type="molecule type" value="Genomic_DNA"/>
</dbReference>
<dbReference type="GO" id="GO:0008168">
    <property type="term" value="F:methyltransferase activity"/>
    <property type="evidence" value="ECO:0007669"/>
    <property type="project" value="UniProtKB-KW"/>
</dbReference>
<evidence type="ECO:0000256" key="1">
    <source>
        <dbReference type="ARBA" id="ARBA00010815"/>
    </source>
</evidence>
<feature type="domain" description="DUF7884" evidence="6">
    <location>
        <begin position="24"/>
        <end position="100"/>
    </location>
</feature>
<dbReference type="RefSeq" id="WP_147913117.1">
    <property type="nucleotide sequence ID" value="NZ_JBHUEJ010000044.1"/>
</dbReference>
<reference evidence="8" key="1">
    <citation type="journal article" date="2019" name="Int. J. Syst. Evol. Microbiol.">
        <title>The Global Catalogue of Microorganisms (GCM) 10K type strain sequencing project: providing services to taxonomists for standard genome sequencing and annotation.</title>
        <authorList>
            <consortium name="The Broad Institute Genomics Platform"/>
            <consortium name="The Broad Institute Genome Sequencing Center for Infectious Disease"/>
            <person name="Wu L."/>
            <person name="Ma J."/>
        </authorList>
    </citation>
    <scope>NUCLEOTIDE SEQUENCE [LARGE SCALE GENOMIC DNA]</scope>
    <source>
        <strain evidence="8">LMG 29247</strain>
    </source>
</reference>
<dbReference type="Pfam" id="PF02353">
    <property type="entry name" value="CMAS"/>
    <property type="match status" value="1"/>
</dbReference>
<keyword evidence="2 7" id="KW-0489">Methyltransferase</keyword>
<dbReference type="SUPFAM" id="SSF53335">
    <property type="entry name" value="S-adenosyl-L-methionine-dependent methyltransferases"/>
    <property type="match status" value="1"/>
</dbReference>
<keyword evidence="4" id="KW-0949">S-adenosyl-L-methionine</keyword>
<dbReference type="PIRSF" id="PIRSF003085">
    <property type="entry name" value="CMAS"/>
    <property type="match status" value="1"/>
</dbReference>
<name>A0ABW4L050_9BURK</name>